<accession>A0A0G0DIZ1</accession>
<dbReference type="PANTHER" id="PTHR34385:SF1">
    <property type="entry name" value="PEPTIDOGLYCAN L-ALANYL-D-GLUTAMATE ENDOPEPTIDASE CWLK"/>
    <property type="match status" value="1"/>
</dbReference>
<organism evidence="2 3">
    <name type="scientific">Candidatus Nomurabacteria bacterium GW2011_GWC2_35_8</name>
    <dbReference type="NCBI Taxonomy" id="1618752"/>
    <lineage>
        <taxon>Bacteria</taxon>
        <taxon>Candidatus Nomuraibacteriota</taxon>
    </lineage>
</organism>
<reference evidence="2 3" key="1">
    <citation type="journal article" date="2015" name="Nature">
        <title>rRNA introns, odd ribosomes, and small enigmatic genomes across a large radiation of phyla.</title>
        <authorList>
            <person name="Brown C.T."/>
            <person name="Hug L.A."/>
            <person name="Thomas B.C."/>
            <person name="Sharon I."/>
            <person name="Castelle C.J."/>
            <person name="Singh A."/>
            <person name="Wilkins M.J."/>
            <person name="Williams K.H."/>
            <person name="Banfield J.F."/>
        </authorList>
    </citation>
    <scope>NUCLEOTIDE SEQUENCE [LARGE SCALE GENOMIC DNA]</scope>
</reference>
<proteinExistence type="predicted"/>
<dbReference type="CDD" id="cd14847">
    <property type="entry name" value="DD-carboxypeptidase_like"/>
    <property type="match status" value="1"/>
</dbReference>
<keyword evidence="2" id="KW-0378">Hydrolase</keyword>
<dbReference type="SUPFAM" id="SSF55166">
    <property type="entry name" value="Hedgehog/DD-peptidase"/>
    <property type="match status" value="1"/>
</dbReference>
<dbReference type="GO" id="GO:0004180">
    <property type="term" value="F:carboxypeptidase activity"/>
    <property type="evidence" value="ECO:0007669"/>
    <property type="project" value="UniProtKB-KW"/>
</dbReference>
<dbReference type="Pfam" id="PF02557">
    <property type="entry name" value="VanY"/>
    <property type="match status" value="1"/>
</dbReference>
<protein>
    <submittedName>
        <fullName evidence="2">Peptidase M15B and M15C DD-carboxypeptidase VanY/endolysin</fullName>
    </submittedName>
</protein>
<evidence type="ECO:0000259" key="1">
    <source>
        <dbReference type="Pfam" id="PF02557"/>
    </source>
</evidence>
<keyword evidence="2" id="KW-0121">Carboxypeptidase</keyword>
<keyword evidence="2" id="KW-0645">Protease</keyword>
<dbReference type="Gene3D" id="3.30.1380.10">
    <property type="match status" value="1"/>
</dbReference>
<gene>
    <name evidence="2" type="ORF">UR91_C0013G0007</name>
</gene>
<dbReference type="GO" id="GO:0006508">
    <property type="term" value="P:proteolysis"/>
    <property type="evidence" value="ECO:0007669"/>
    <property type="project" value="InterPro"/>
</dbReference>
<dbReference type="InterPro" id="IPR009045">
    <property type="entry name" value="Zn_M74/Hedgehog-like"/>
</dbReference>
<dbReference type="Proteomes" id="UP000034798">
    <property type="component" value="Unassembled WGS sequence"/>
</dbReference>
<comment type="caution">
    <text evidence="2">The sequence shown here is derived from an EMBL/GenBank/DDBJ whole genome shotgun (WGS) entry which is preliminary data.</text>
</comment>
<name>A0A0G0DIZ1_9BACT</name>
<dbReference type="PANTHER" id="PTHR34385">
    <property type="entry name" value="D-ALANYL-D-ALANINE CARBOXYPEPTIDASE"/>
    <property type="match status" value="1"/>
</dbReference>
<sequence>MITSSLLDIEHERALKKAEKDAQDKIYLTGNFDPSLNKNFIEVPLEYSISGYKMYLRKETLNAFLKMTEVANNNGIQLKIASATRNFDYQKNLWNNKWTGYTFVDGKDLSKSIPDGLGRFKKILEYSSVPGISRHHWGTEIDINDANPEYFETQKGKEVYEWLTQNAPLFGFCQPYNSKEDSKRTGFNEEKWHWSYLPLAKDFSKRYKELIKDTDINGFLGEEYVPSLNLINDYIFSINPACL</sequence>
<evidence type="ECO:0000313" key="3">
    <source>
        <dbReference type="Proteomes" id="UP000034798"/>
    </source>
</evidence>
<feature type="domain" description="D-alanyl-D-alanine carboxypeptidase-like core" evidence="1">
    <location>
        <begin position="54"/>
        <end position="198"/>
    </location>
</feature>
<dbReference type="InterPro" id="IPR052179">
    <property type="entry name" value="DD-CPase-like"/>
</dbReference>
<dbReference type="AlphaFoldDB" id="A0A0G0DIZ1"/>
<dbReference type="EMBL" id="LBQZ01000013">
    <property type="protein sequence ID" value="KKP88761.1"/>
    <property type="molecule type" value="Genomic_DNA"/>
</dbReference>
<dbReference type="InterPro" id="IPR003709">
    <property type="entry name" value="VanY-like_core_dom"/>
</dbReference>
<evidence type="ECO:0000313" key="2">
    <source>
        <dbReference type="EMBL" id="KKP88761.1"/>
    </source>
</evidence>